<dbReference type="PROSITE" id="PS00588">
    <property type="entry name" value="FLAGELLA_BB_ROD"/>
    <property type="match status" value="1"/>
</dbReference>
<feature type="domain" description="Flagellar hook-associated protein 1 D2-like" evidence="9">
    <location>
        <begin position="338"/>
        <end position="418"/>
    </location>
</feature>
<evidence type="ECO:0000259" key="7">
    <source>
        <dbReference type="Pfam" id="PF00460"/>
    </source>
</evidence>
<dbReference type="GO" id="GO:0009424">
    <property type="term" value="C:bacterial-type flagellum hook"/>
    <property type="evidence" value="ECO:0007669"/>
    <property type="project" value="InterPro"/>
</dbReference>
<dbReference type="Pfam" id="PF06429">
    <property type="entry name" value="Flg_bbr_C"/>
    <property type="match status" value="1"/>
</dbReference>
<dbReference type="InterPro" id="IPR001444">
    <property type="entry name" value="Flag_bb_rod_N"/>
</dbReference>
<dbReference type="InterPro" id="IPR053927">
    <property type="entry name" value="FlgK_helical"/>
</dbReference>
<evidence type="ECO:0000259" key="10">
    <source>
        <dbReference type="Pfam" id="PF22638"/>
    </source>
</evidence>
<dbReference type="Pfam" id="PF00460">
    <property type="entry name" value="Flg_bb_rod"/>
    <property type="match status" value="1"/>
</dbReference>
<evidence type="ECO:0000256" key="1">
    <source>
        <dbReference type="ARBA" id="ARBA00004365"/>
    </source>
</evidence>
<feature type="domain" description="Flagellar hook-associated protein FlgK helical" evidence="10">
    <location>
        <begin position="92"/>
        <end position="321"/>
    </location>
</feature>
<dbReference type="Pfam" id="PF22638">
    <property type="entry name" value="FlgK_D1"/>
    <property type="match status" value="1"/>
</dbReference>
<keyword evidence="11" id="KW-0969">Cilium</keyword>
<keyword evidence="11" id="KW-0282">Flagellum</keyword>
<gene>
    <name evidence="11" type="primary">flgK</name>
    <name evidence="11" type="ORF">GCM10007895_02920</name>
</gene>
<evidence type="ECO:0000256" key="4">
    <source>
        <dbReference type="ARBA" id="ARBA00016244"/>
    </source>
</evidence>
<accession>A0AA37RTG1</accession>
<evidence type="ECO:0000256" key="5">
    <source>
        <dbReference type="ARBA" id="ARBA00022525"/>
    </source>
</evidence>
<dbReference type="InterPro" id="IPR049119">
    <property type="entry name" value="FlgK_D2-like"/>
</dbReference>
<protein>
    <recommendedName>
        <fullName evidence="4">Flagellar hook-associated protein 1</fullName>
    </recommendedName>
</protein>
<dbReference type="GO" id="GO:0005198">
    <property type="term" value="F:structural molecule activity"/>
    <property type="evidence" value="ECO:0007669"/>
    <property type="project" value="InterPro"/>
</dbReference>
<comment type="similarity">
    <text evidence="3">Belongs to the flagella basal body rod proteins family.</text>
</comment>
<dbReference type="EMBL" id="BSNC01000001">
    <property type="protein sequence ID" value="GLP94986.1"/>
    <property type="molecule type" value="Genomic_DNA"/>
</dbReference>
<dbReference type="PRINTS" id="PR01005">
    <property type="entry name" value="FLGHOOKAP1"/>
</dbReference>
<evidence type="ECO:0000259" key="9">
    <source>
        <dbReference type="Pfam" id="PF21158"/>
    </source>
</evidence>
<dbReference type="PANTHER" id="PTHR30033">
    <property type="entry name" value="FLAGELLAR HOOK-ASSOCIATED PROTEIN 1"/>
    <property type="match status" value="1"/>
</dbReference>
<evidence type="ECO:0000256" key="3">
    <source>
        <dbReference type="ARBA" id="ARBA00009677"/>
    </source>
</evidence>
<keyword evidence="11" id="KW-0966">Cell projection</keyword>
<dbReference type="RefSeq" id="WP_095505975.1">
    <property type="nucleotide sequence ID" value="NZ_BSNC01000001.1"/>
</dbReference>
<dbReference type="GO" id="GO:0044780">
    <property type="term" value="P:bacterial-type flagellum assembly"/>
    <property type="evidence" value="ECO:0007669"/>
    <property type="project" value="InterPro"/>
</dbReference>
<evidence type="ECO:0000256" key="2">
    <source>
        <dbReference type="ARBA" id="ARBA00004613"/>
    </source>
</evidence>
<proteinExistence type="inferred from homology"/>
<dbReference type="SUPFAM" id="SSF64518">
    <property type="entry name" value="Phase 1 flagellin"/>
    <property type="match status" value="1"/>
</dbReference>
<organism evidence="11 12">
    <name type="scientific">Paraferrimonas sedimenticola</name>
    <dbReference type="NCBI Taxonomy" id="375674"/>
    <lineage>
        <taxon>Bacteria</taxon>
        <taxon>Pseudomonadati</taxon>
        <taxon>Pseudomonadota</taxon>
        <taxon>Gammaproteobacteria</taxon>
        <taxon>Alteromonadales</taxon>
        <taxon>Ferrimonadaceae</taxon>
        <taxon>Paraferrimonas</taxon>
    </lineage>
</organism>
<evidence type="ECO:0000313" key="12">
    <source>
        <dbReference type="Proteomes" id="UP001161422"/>
    </source>
</evidence>
<comment type="caution">
    <text evidence="11">The sequence shown here is derived from an EMBL/GenBank/DDBJ whole genome shotgun (WGS) entry which is preliminary data.</text>
</comment>
<keyword evidence="6" id="KW-0975">Bacterial flagellum</keyword>
<evidence type="ECO:0000313" key="11">
    <source>
        <dbReference type="EMBL" id="GLP94986.1"/>
    </source>
</evidence>
<dbReference type="NCBIfam" id="TIGR02492">
    <property type="entry name" value="flgK_ends"/>
    <property type="match status" value="1"/>
</dbReference>
<comment type="subcellular location">
    <subcellularLocation>
        <location evidence="1">Bacterial flagellum</location>
    </subcellularLocation>
    <subcellularLocation>
        <location evidence="2">Secreted</location>
    </subcellularLocation>
</comment>
<evidence type="ECO:0000256" key="6">
    <source>
        <dbReference type="ARBA" id="ARBA00023143"/>
    </source>
</evidence>
<reference evidence="11" key="2">
    <citation type="submission" date="2023-01" db="EMBL/GenBank/DDBJ databases">
        <title>Draft genome sequence of Paraferrimonas sedimenticola strain NBRC 101628.</title>
        <authorList>
            <person name="Sun Q."/>
            <person name="Mori K."/>
        </authorList>
    </citation>
    <scope>NUCLEOTIDE SEQUENCE</scope>
    <source>
        <strain evidence="11">NBRC 101628</strain>
    </source>
</reference>
<dbReference type="InterPro" id="IPR002371">
    <property type="entry name" value="FlgK"/>
</dbReference>
<feature type="domain" description="Flagellar basal-body/hook protein C-terminal" evidence="8">
    <location>
        <begin position="595"/>
        <end position="632"/>
    </location>
</feature>
<reference evidence="11" key="1">
    <citation type="journal article" date="2014" name="Int. J. Syst. Evol. Microbiol.">
        <title>Complete genome sequence of Corynebacterium casei LMG S-19264T (=DSM 44701T), isolated from a smear-ripened cheese.</title>
        <authorList>
            <consortium name="US DOE Joint Genome Institute (JGI-PGF)"/>
            <person name="Walter F."/>
            <person name="Albersmeier A."/>
            <person name="Kalinowski J."/>
            <person name="Ruckert C."/>
        </authorList>
    </citation>
    <scope>NUCLEOTIDE SEQUENCE</scope>
    <source>
        <strain evidence="11">NBRC 101628</strain>
    </source>
</reference>
<name>A0AA37RTG1_9GAMM</name>
<dbReference type="PANTHER" id="PTHR30033:SF1">
    <property type="entry name" value="FLAGELLAR HOOK-ASSOCIATED PROTEIN 1"/>
    <property type="match status" value="1"/>
</dbReference>
<dbReference type="Proteomes" id="UP001161422">
    <property type="component" value="Unassembled WGS sequence"/>
</dbReference>
<dbReference type="InterPro" id="IPR010930">
    <property type="entry name" value="Flg_bb/hook_C_dom"/>
</dbReference>
<dbReference type="Pfam" id="PF21158">
    <property type="entry name" value="flgK_1st_1"/>
    <property type="match status" value="1"/>
</dbReference>
<sequence length="636" mass="67741">MSDLLNIGRSGLLAAQRQLGVTSNNIANANTAGYHRQVAEQRSIGSDFIGGAFQGAGTYVSDVKRIYNEFATKEMRISQSNLSYSEAKYTKLNELDQLFSLTGKSVPNAINDMFDAFNKLGDLPSDPGMRTNLLSNADRVAQSIRSLSSQLDVQYNNTNDQIRATADRINDISKEIADINTKLMGQQVQDPALQDRQEQLIQELSQYTDVNAVPLENGAKSIMIGGSVMLVSGEIPMQLGVTDGDPFGDEIGLTVTSGGRTVSVDGARLGGQMQALFEYRDQSLVPAKMQLSQLAAGIAGAINEAQRNGFDLNGQIGQDIFSDINSPELSLGRVGGYSENTGNAQLSVNIDDFSQLGSGSYTLSFEAGQYQLLNKTSGEQIPLTPDPNDPSRLIGGDGFSIRIDAGAMNDGDRFEIRPAAGISSALEVTMTDPDGIAAAGYSIEADENNSGATLGVLGVDRTANNFPTADSPLTLTFDASNGTYTATDKDGNTVSSGPYTPPSLTVAGVTLAVPNDLKDGDSFTLDMSFGEGDNSNALAMAGLQTDKIMNGGRQTFVDVFNQTINSVGAQTKRAAGEVESAQAFYNQAYTRVQSESGVNLDEEAANLMRFQQAYQASARLMSTASELYDTLFNSLR</sequence>
<feature type="domain" description="Flagellar basal body rod protein N-terminal" evidence="7">
    <location>
        <begin position="5"/>
        <end position="34"/>
    </location>
</feature>
<dbReference type="GO" id="GO:0005576">
    <property type="term" value="C:extracellular region"/>
    <property type="evidence" value="ECO:0007669"/>
    <property type="project" value="UniProtKB-SubCell"/>
</dbReference>
<dbReference type="InterPro" id="IPR019776">
    <property type="entry name" value="Flagellar_basal_body_rod_CS"/>
</dbReference>
<evidence type="ECO:0000259" key="8">
    <source>
        <dbReference type="Pfam" id="PF06429"/>
    </source>
</evidence>
<keyword evidence="5" id="KW-0964">Secreted</keyword>
<dbReference type="AlphaFoldDB" id="A0AA37RTG1"/>
<keyword evidence="12" id="KW-1185">Reference proteome</keyword>